<dbReference type="Pfam" id="PF01814">
    <property type="entry name" value="Hemerythrin"/>
    <property type="match status" value="1"/>
</dbReference>
<proteinExistence type="predicted"/>
<evidence type="ECO:0000313" key="3">
    <source>
        <dbReference type="Proteomes" id="UP000315003"/>
    </source>
</evidence>
<dbReference type="InterPro" id="IPR012312">
    <property type="entry name" value="Hemerythrin-like"/>
</dbReference>
<name>A0A517SZ31_9BACT</name>
<evidence type="ECO:0000313" key="2">
    <source>
        <dbReference type="EMBL" id="QDT61398.1"/>
    </source>
</evidence>
<feature type="domain" description="Hemerythrin-like" evidence="1">
    <location>
        <begin position="10"/>
        <end position="112"/>
    </location>
</feature>
<reference evidence="2 3" key="1">
    <citation type="submission" date="2019-02" db="EMBL/GenBank/DDBJ databases">
        <title>Deep-cultivation of Planctomycetes and their phenomic and genomic characterization uncovers novel biology.</title>
        <authorList>
            <person name="Wiegand S."/>
            <person name="Jogler M."/>
            <person name="Boedeker C."/>
            <person name="Pinto D."/>
            <person name="Vollmers J."/>
            <person name="Rivas-Marin E."/>
            <person name="Kohn T."/>
            <person name="Peeters S.H."/>
            <person name="Heuer A."/>
            <person name="Rast P."/>
            <person name="Oberbeckmann S."/>
            <person name="Bunk B."/>
            <person name="Jeske O."/>
            <person name="Meyerdierks A."/>
            <person name="Storesund J.E."/>
            <person name="Kallscheuer N."/>
            <person name="Luecker S."/>
            <person name="Lage O.M."/>
            <person name="Pohl T."/>
            <person name="Merkel B.J."/>
            <person name="Hornburger P."/>
            <person name="Mueller R.-W."/>
            <person name="Bruemmer F."/>
            <person name="Labrenz M."/>
            <person name="Spormann A.M."/>
            <person name="Op den Camp H."/>
            <person name="Overmann J."/>
            <person name="Amann R."/>
            <person name="Jetten M.S.M."/>
            <person name="Mascher T."/>
            <person name="Medema M.H."/>
            <person name="Devos D.P."/>
            <person name="Kaster A.-K."/>
            <person name="Ovreas L."/>
            <person name="Rohde M."/>
            <person name="Galperin M.Y."/>
            <person name="Jogler C."/>
        </authorList>
    </citation>
    <scope>NUCLEOTIDE SEQUENCE [LARGE SCALE GENOMIC DNA]</scope>
    <source>
        <strain evidence="2 3">SV_7m_r</strain>
    </source>
</reference>
<organism evidence="2 3">
    <name type="scientific">Stieleria bergensis</name>
    <dbReference type="NCBI Taxonomy" id="2528025"/>
    <lineage>
        <taxon>Bacteria</taxon>
        <taxon>Pseudomonadati</taxon>
        <taxon>Planctomycetota</taxon>
        <taxon>Planctomycetia</taxon>
        <taxon>Pirellulales</taxon>
        <taxon>Pirellulaceae</taxon>
        <taxon>Stieleria</taxon>
    </lineage>
</organism>
<protein>
    <recommendedName>
        <fullName evidence="1">Hemerythrin-like domain-containing protein</fullName>
    </recommendedName>
</protein>
<sequence>MKTNWKQLQRAFVEDHRTLTRGYARLLKMLDEKKFSNAAKEAKQLDELAGPHIAFEETFLYPKVGESRGEEYTGKLYDEHLEILGALLQIRELAPDADLTDVQIADLKERLHHGLDHAAACGSLLSHLKVMAEQEQGEALQKLIEFRENGRPWSELPGYEKD</sequence>
<dbReference type="RefSeq" id="WP_145275451.1">
    <property type="nucleotide sequence ID" value="NZ_CP036272.1"/>
</dbReference>
<dbReference type="AlphaFoldDB" id="A0A517SZ31"/>
<dbReference type="OrthoDB" id="9793637at2"/>
<accession>A0A517SZ31</accession>
<gene>
    <name evidence="2" type="ORF">SV7mr_39330</name>
</gene>
<dbReference type="Proteomes" id="UP000315003">
    <property type="component" value="Chromosome"/>
</dbReference>
<dbReference type="EMBL" id="CP036272">
    <property type="protein sequence ID" value="QDT61398.1"/>
    <property type="molecule type" value="Genomic_DNA"/>
</dbReference>
<evidence type="ECO:0000259" key="1">
    <source>
        <dbReference type="Pfam" id="PF01814"/>
    </source>
</evidence>
<keyword evidence="3" id="KW-1185">Reference proteome</keyword>